<dbReference type="Proteomes" id="UP000095395">
    <property type="component" value="Unassembled WGS sequence"/>
</dbReference>
<evidence type="ECO:0000313" key="2">
    <source>
        <dbReference type="Proteomes" id="UP000095395"/>
    </source>
</evidence>
<name>A0A173YSH6_9FIRM</name>
<reference evidence="1 2" key="1">
    <citation type="submission" date="2015-09" db="EMBL/GenBank/DDBJ databases">
        <authorList>
            <consortium name="Pathogen Informatics"/>
        </authorList>
    </citation>
    <scope>NUCLEOTIDE SEQUENCE [LARGE SCALE GENOMIC DNA]</scope>
    <source>
        <strain evidence="1 2">2789STDY5608835</strain>
    </source>
</reference>
<dbReference type="AlphaFoldDB" id="A0A173YSH6"/>
<sequence length="43" mass="5378">MLRQYFQRIADNTDFIAWYFGHFYEDTEIDGRFYCLYEDIVVL</sequence>
<accession>A0A173YSH6</accession>
<evidence type="ECO:0000313" key="1">
    <source>
        <dbReference type="EMBL" id="CUN65995.1"/>
    </source>
</evidence>
<protein>
    <submittedName>
        <fullName evidence="1">Uncharacterized protein</fullName>
    </submittedName>
</protein>
<proteinExistence type="predicted"/>
<dbReference type="EMBL" id="CYYR01000005">
    <property type="protein sequence ID" value="CUN65995.1"/>
    <property type="molecule type" value="Genomic_DNA"/>
</dbReference>
<gene>
    <name evidence="1" type="ORF">ERS852392_01011</name>
</gene>
<organism evidence="1 2">
    <name type="scientific">Roseburia inulinivorans</name>
    <dbReference type="NCBI Taxonomy" id="360807"/>
    <lineage>
        <taxon>Bacteria</taxon>
        <taxon>Bacillati</taxon>
        <taxon>Bacillota</taxon>
        <taxon>Clostridia</taxon>
        <taxon>Lachnospirales</taxon>
        <taxon>Lachnospiraceae</taxon>
        <taxon>Roseburia</taxon>
    </lineage>
</organism>
<dbReference type="RefSeq" id="WP_278335145.1">
    <property type="nucleotide sequence ID" value="NZ_CYYR01000005.1"/>
</dbReference>